<reference evidence="1" key="1">
    <citation type="submission" date="2015-10" db="EMBL/GenBank/DDBJ databases">
        <authorList>
            <person name="Gilbert D.G."/>
        </authorList>
    </citation>
    <scope>NUCLEOTIDE SEQUENCE</scope>
    <source>
        <strain evidence="1">Phyl III-seqv23</strain>
    </source>
</reference>
<sequence>MASSIDVCRQPDHFEKWEARAVVRMDSLLISLAG</sequence>
<evidence type="ECO:0000313" key="1">
    <source>
        <dbReference type="EMBL" id="CUV45959.1"/>
    </source>
</evidence>
<gene>
    <name evidence="1" type="ORF">TO10_v1_430021</name>
</gene>
<organism evidence="1">
    <name type="scientific">Ralstonia solanacearum</name>
    <name type="common">Pseudomonas solanacearum</name>
    <dbReference type="NCBI Taxonomy" id="305"/>
    <lineage>
        <taxon>Bacteria</taxon>
        <taxon>Pseudomonadati</taxon>
        <taxon>Pseudomonadota</taxon>
        <taxon>Betaproteobacteria</taxon>
        <taxon>Burkholderiales</taxon>
        <taxon>Burkholderiaceae</taxon>
        <taxon>Ralstonia</taxon>
        <taxon>Ralstonia solanacearum species complex</taxon>
    </lineage>
</organism>
<name>A0A0S4WH21_RALSL</name>
<protein>
    <submittedName>
        <fullName evidence="1">Uncharacterized protein</fullName>
    </submittedName>
</protein>
<accession>A0A0S4WH21</accession>
<dbReference type="EMBL" id="LN899827">
    <property type="protein sequence ID" value="CUV45959.1"/>
    <property type="molecule type" value="Genomic_DNA"/>
</dbReference>
<dbReference type="AlphaFoldDB" id="A0A0S4WH21"/>
<proteinExistence type="predicted"/>